<evidence type="ECO:0000256" key="3">
    <source>
        <dbReference type="ARBA" id="ARBA00022741"/>
    </source>
</evidence>
<dbReference type="Pfam" id="PF03618">
    <property type="entry name" value="Kinase-PPPase"/>
    <property type="match status" value="1"/>
</dbReference>
<keyword evidence="4 5" id="KW-0418">Kinase</keyword>
<comment type="catalytic activity">
    <reaction evidence="5">
        <text>[pyruvate, water dikinase]-phosphate + phosphate + H(+) = [pyruvate, water dikinase] + diphosphate</text>
        <dbReference type="Rhea" id="RHEA:48580"/>
        <dbReference type="Rhea" id="RHEA-COMP:11425"/>
        <dbReference type="Rhea" id="RHEA-COMP:11426"/>
        <dbReference type="ChEBI" id="CHEBI:15378"/>
        <dbReference type="ChEBI" id="CHEBI:33019"/>
        <dbReference type="ChEBI" id="CHEBI:43176"/>
        <dbReference type="ChEBI" id="CHEBI:43474"/>
        <dbReference type="ChEBI" id="CHEBI:68546"/>
        <dbReference type="EC" id="2.7.4.28"/>
    </reaction>
</comment>
<dbReference type="GO" id="GO:0004674">
    <property type="term" value="F:protein serine/threonine kinase activity"/>
    <property type="evidence" value="ECO:0007669"/>
    <property type="project" value="UniProtKB-UniRule"/>
</dbReference>
<comment type="catalytic activity">
    <reaction evidence="5">
        <text>[pyruvate, water dikinase] + ADP = [pyruvate, water dikinase]-phosphate + AMP + H(+)</text>
        <dbReference type="Rhea" id="RHEA:46020"/>
        <dbReference type="Rhea" id="RHEA-COMP:11425"/>
        <dbReference type="Rhea" id="RHEA-COMP:11426"/>
        <dbReference type="ChEBI" id="CHEBI:15378"/>
        <dbReference type="ChEBI" id="CHEBI:43176"/>
        <dbReference type="ChEBI" id="CHEBI:68546"/>
        <dbReference type="ChEBI" id="CHEBI:456215"/>
        <dbReference type="ChEBI" id="CHEBI:456216"/>
        <dbReference type="EC" id="2.7.11.33"/>
    </reaction>
</comment>
<dbReference type="GO" id="GO:0005524">
    <property type="term" value="F:ATP binding"/>
    <property type="evidence" value="ECO:0007669"/>
    <property type="project" value="InterPro"/>
</dbReference>
<protein>
    <recommendedName>
        <fullName evidence="5">Putative phosphoenolpyruvate synthase regulatory protein</fullName>
        <shortName evidence="5">PEP synthase regulatory protein</shortName>
        <shortName evidence="5">PSRP</shortName>
        <ecNumber evidence="5">2.7.11.33</ecNumber>
        <ecNumber evidence="5">2.7.4.28</ecNumber>
    </recommendedName>
    <alternativeName>
        <fullName evidence="5">Pyruvate, water dikinase regulatory protein</fullName>
    </alternativeName>
</protein>
<evidence type="ECO:0000256" key="4">
    <source>
        <dbReference type="ARBA" id="ARBA00022777"/>
    </source>
</evidence>
<dbReference type="EC" id="2.7.11.33" evidence="5"/>
<evidence type="ECO:0000256" key="2">
    <source>
        <dbReference type="ARBA" id="ARBA00022679"/>
    </source>
</evidence>
<dbReference type="InterPro" id="IPR026530">
    <property type="entry name" value="PSRP"/>
</dbReference>
<dbReference type="AlphaFoldDB" id="A0AA37WKS8"/>
<evidence type="ECO:0000256" key="1">
    <source>
        <dbReference type="ARBA" id="ARBA00022527"/>
    </source>
</evidence>
<keyword evidence="1 5" id="KW-0723">Serine/threonine-protein kinase</keyword>
<comment type="similarity">
    <text evidence="5">Belongs to the pyruvate, phosphate/water dikinase regulatory protein family. PSRP subfamily.</text>
</comment>
<dbReference type="Proteomes" id="UP001156870">
    <property type="component" value="Unassembled WGS sequence"/>
</dbReference>
<dbReference type="EMBL" id="BSPD01000027">
    <property type="protein sequence ID" value="GLS25263.1"/>
    <property type="molecule type" value="Genomic_DNA"/>
</dbReference>
<comment type="function">
    <text evidence="5">Bifunctional serine/threonine kinase and phosphorylase involved in the regulation of the phosphoenolpyruvate synthase (PEPS) by catalyzing its phosphorylation/dephosphorylation.</text>
</comment>
<evidence type="ECO:0000313" key="7">
    <source>
        <dbReference type="Proteomes" id="UP001156870"/>
    </source>
</evidence>
<dbReference type="PANTHER" id="PTHR31756">
    <property type="entry name" value="PYRUVATE, PHOSPHATE DIKINASE REGULATORY PROTEIN 1, CHLOROPLASTIC"/>
    <property type="match status" value="1"/>
</dbReference>
<dbReference type="GO" id="GO:0043531">
    <property type="term" value="F:ADP binding"/>
    <property type="evidence" value="ECO:0007669"/>
    <property type="project" value="UniProtKB-UniRule"/>
</dbReference>
<reference evidence="6 7" key="1">
    <citation type="journal article" date="2014" name="Int. J. Syst. Evol. Microbiol.">
        <title>Complete genome sequence of Corynebacterium casei LMG S-19264T (=DSM 44701T), isolated from a smear-ripened cheese.</title>
        <authorList>
            <consortium name="US DOE Joint Genome Institute (JGI-PGF)"/>
            <person name="Walter F."/>
            <person name="Albersmeier A."/>
            <person name="Kalinowski J."/>
            <person name="Ruckert C."/>
        </authorList>
    </citation>
    <scope>NUCLEOTIDE SEQUENCE [LARGE SCALE GENOMIC DNA]</scope>
    <source>
        <strain evidence="6 7">NBRC 110095</strain>
    </source>
</reference>
<dbReference type="InterPro" id="IPR005177">
    <property type="entry name" value="Kinase-pyrophosphorylase"/>
</dbReference>
<dbReference type="PANTHER" id="PTHR31756:SF3">
    <property type="entry name" value="PYRUVATE, PHOSPHATE DIKINASE REGULATORY PROTEIN 1, CHLOROPLASTIC"/>
    <property type="match status" value="1"/>
</dbReference>
<organism evidence="6 7">
    <name type="scientific">Marinibactrum halimedae</name>
    <dbReference type="NCBI Taxonomy" id="1444977"/>
    <lineage>
        <taxon>Bacteria</taxon>
        <taxon>Pseudomonadati</taxon>
        <taxon>Pseudomonadota</taxon>
        <taxon>Gammaproteobacteria</taxon>
        <taxon>Cellvibrionales</taxon>
        <taxon>Cellvibrionaceae</taxon>
        <taxon>Marinibactrum</taxon>
    </lineage>
</organism>
<accession>A0AA37WKS8</accession>
<evidence type="ECO:0000313" key="6">
    <source>
        <dbReference type="EMBL" id="GLS25263.1"/>
    </source>
</evidence>
<comment type="caution">
    <text evidence="5">Lacks conserved residue(s) required for the propagation of feature annotation.</text>
</comment>
<comment type="caution">
    <text evidence="6">The sequence shown here is derived from an EMBL/GenBank/DDBJ whole genome shotgun (WGS) entry which is preliminary data.</text>
</comment>
<keyword evidence="3 5" id="KW-0547">Nucleotide-binding</keyword>
<dbReference type="EC" id="2.7.4.28" evidence="5"/>
<dbReference type="RefSeq" id="WP_232594472.1">
    <property type="nucleotide sequence ID" value="NZ_BSPD01000027.1"/>
</dbReference>
<name>A0AA37WKS8_9GAMM</name>
<dbReference type="HAMAP" id="MF_01062">
    <property type="entry name" value="PSRP"/>
    <property type="match status" value="1"/>
</dbReference>
<dbReference type="GO" id="GO:0016776">
    <property type="term" value="F:phosphotransferase activity, phosphate group as acceptor"/>
    <property type="evidence" value="ECO:0007669"/>
    <property type="project" value="UniProtKB-UniRule"/>
</dbReference>
<dbReference type="NCBIfam" id="NF003742">
    <property type="entry name" value="PRK05339.1"/>
    <property type="match status" value="1"/>
</dbReference>
<evidence type="ECO:0000256" key="5">
    <source>
        <dbReference type="HAMAP-Rule" id="MF_01062"/>
    </source>
</evidence>
<proteinExistence type="inferred from homology"/>
<sequence>MITRYAFYISDSTGITSETLGNALLPLFKETTFRKVHLPYTDSMEKAEVAVEQINQAHEASGLKPLIFDTIMNPDIRDKIASSNGFLMDIIGTFLPALEKELGAVSSYKVGQSHDNPAEDRALRRMNAVNYALDNDDGAKTKYYKDADVILVGVSRSAKTPTCLYIAMQFGIFAANYPLTEEDLNKGTLPKSLLPYKNKLFALTIAPKRLSCIRQERRADSRYASLKQCEWETKEAEFLYRKWGIPMINTTSISVEEITTHIIVSKNLQRRV</sequence>
<gene>
    <name evidence="6" type="ORF">GCM10007877_09770</name>
</gene>
<keyword evidence="7" id="KW-1185">Reference proteome</keyword>
<keyword evidence="2 5" id="KW-0808">Transferase</keyword>